<evidence type="ECO:0000313" key="4">
    <source>
        <dbReference type="Proteomes" id="UP000002613"/>
    </source>
</evidence>
<dbReference type="GO" id="GO:0006508">
    <property type="term" value="P:proteolysis"/>
    <property type="evidence" value="ECO:0007669"/>
    <property type="project" value="InterPro"/>
</dbReference>
<dbReference type="RefSeq" id="WP_012966298.1">
    <property type="nucleotide sequence ID" value="NC_013849.1"/>
</dbReference>
<dbReference type="EMBL" id="CP001899">
    <property type="protein sequence ID" value="ADC65959.1"/>
    <property type="molecule type" value="Genomic_DNA"/>
</dbReference>
<gene>
    <name evidence="3" type="ordered locus">Ferp_1816</name>
</gene>
<dbReference type="PANTHER" id="PTHR43421:SF1">
    <property type="entry name" value="METALLOPROTEASE PMBA"/>
    <property type="match status" value="1"/>
</dbReference>
<dbReference type="Gene3D" id="3.30.2290.10">
    <property type="entry name" value="PmbA/TldD superfamily"/>
    <property type="match status" value="1"/>
</dbReference>
<name>D3RZP6_FERPA</name>
<dbReference type="GeneID" id="8779344"/>
<reference evidence="4" key="1">
    <citation type="submission" date="2010-02" db="EMBL/GenBank/DDBJ databases">
        <title>Complete sequence of Ferroglobus placidus DSM 10642.</title>
        <authorList>
            <consortium name="US DOE Joint Genome Institute"/>
            <person name="Lucas S."/>
            <person name="Copeland A."/>
            <person name="Lapidus A."/>
            <person name="Cheng J.-F."/>
            <person name="Bruce D."/>
            <person name="Goodwin L."/>
            <person name="Pitluck S."/>
            <person name="Saunders E."/>
            <person name="Brettin T."/>
            <person name="Detter J.C."/>
            <person name="Han C."/>
            <person name="Tapia R."/>
            <person name="Larimer F."/>
            <person name="Land M."/>
            <person name="Hauser L."/>
            <person name="Kyrpides N."/>
            <person name="Ivanova N."/>
            <person name="Holmes D."/>
            <person name="Lovley D."/>
            <person name="Kyrpides N."/>
            <person name="Anderson I.J."/>
            <person name="Woyke T."/>
        </authorList>
    </citation>
    <scope>NUCLEOTIDE SEQUENCE [LARGE SCALE GENOMIC DNA]</scope>
    <source>
        <strain evidence="4">DSM 10642 / AEDII12DO</strain>
    </source>
</reference>
<dbReference type="Pfam" id="PF19289">
    <property type="entry name" value="PmbA_TldD_3rd"/>
    <property type="match status" value="1"/>
</dbReference>
<dbReference type="InterPro" id="IPR036059">
    <property type="entry name" value="TldD/PmbA_sf"/>
</dbReference>
<reference evidence="3 4" key="2">
    <citation type="journal article" date="2011" name="Stand. Genomic Sci.">
        <title>Complete genome sequence of Ferroglobus placidus AEDII12DO.</title>
        <authorList>
            <person name="Anderson I."/>
            <person name="Risso C."/>
            <person name="Holmes D."/>
            <person name="Lucas S."/>
            <person name="Copeland A."/>
            <person name="Lapidus A."/>
            <person name="Cheng J.F."/>
            <person name="Bruce D."/>
            <person name="Goodwin L."/>
            <person name="Pitluck S."/>
            <person name="Saunders E."/>
            <person name="Brettin T."/>
            <person name="Detter J.C."/>
            <person name="Han C."/>
            <person name="Tapia R."/>
            <person name="Larimer F."/>
            <person name="Land M."/>
            <person name="Hauser L."/>
            <person name="Woyke T."/>
            <person name="Lovley D."/>
            <person name="Kyrpides N."/>
            <person name="Ivanova N."/>
        </authorList>
    </citation>
    <scope>NUCLEOTIDE SEQUENCE [LARGE SCALE GENOMIC DNA]</scope>
    <source>
        <strain evidence="4">DSM 10642 / AEDII12DO</strain>
    </source>
</reference>
<sequence length="400" mass="45016">MFDAFDAFEVYEVKSKYYSISIEKSRIKNVSEEIENGYGVRVIKDGKLAFSSATNLDKSLVERLEKLVRISEDELDSFPSVGKRSVGGLYDKRLEENPLEVLKESFETIEAERSCEIASGIIEIEVLERRVRNDSGEVSEKATFFAVTLEAVHERGSAYEFDASRRADLDLEKLTEKVCSLAVDDSKAKKAERKVCDVALSPLAFHQLLYFSFYPSFNAENVVKGRSVLTGRKGERIIEKITIYDDPTLEGKLFSYSFDDEGVKAKRKTLLEDGILKEFLCDFKHSKILGEKAGNAFREDFDSLPKIHPSNVVVDVEKGSFEADFYVHSFIGAHTSNPVSGDFSLECMNSYQNGEPVRGAMLYGNVFELLKKVSCMSKNVRQVENTICGDVLFENVEVKA</sequence>
<dbReference type="GO" id="GO:0005829">
    <property type="term" value="C:cytosol"/>
    <property type="evidence" value="ECO:0007669"/>
    <property type="project" value="TreeGrafter"/>
</dbReference>
<dbReference type="HOGENOM" id="CLU_026425_4_2_2"/>
<dbReference type="PANTHER" id="PTHR43421">
    <property type="entry name" value="METALLOPROTEASE PMBA"/>
    <property type="match status" value="1"/>
</dbReference>
<evidence type="ECO:0000313" key="3">
    <source>
        <dbReference type="EMBL" id="ADC65959.1"/>
    </source>
</evidence>
<dbReference type="Pfam" id="PF01523">
    <property type="entry name" value="PmbA_TldD_1st"/>
    <property type="match status" value="1"/>
</dbReference>
<dbReference type="GO" id="GO:0008237">
    <property type="term" value="F:metallopeptidase activity"/>
    <property type="evidence" value="ECO:0007669"/>
    <property type="project" value="InterPro"/>
</dbReference>
<dbReference type="InterPro" id="IPR035068">
    <property type="entry name" value="TldD/PmbA_N"/>
</dbReference>
<evidence type="ECO:0000259" key="2">
    <source>
        <dbReference type="Pfam" id="PF19289"/>
    </source>
</evidence>
<dbReference type="InterPro" id="IPR047657">
    <property type="entry name" value="PmbA"/>
</dbReference>
<dbReference type="InterPro" id="IPR002510">
    <property type="entry name" value="Metalloprtase-TldD/E_N"/>
</dbReference>
<dbReference type="PaxDb" id="589924-Ferp_1816"/>
<evidence type="ECO:0000259" key="1">
    <source>
        <dbReference type="Pfam" id="PF01523"/>
    </source>
</evidence>
<dbReference type="STRING" id="589924.Ferp_1816"/>
<proteinExistence type="predicted"/>
<feature type="domain" description="Metalloprotease TldD/E N-terminal" evidence="1">
    <location>
        <begin position="9"/>
        <end position="69"/>
    </location>
</feature>
<dbReference type="KEGG" id="fpl:Ferp_1816"/>
<dbReference type="eggNOG" id="arCOG00322">
    <property type="taxonomic scope" value="Archaea"/>
</dbReference>
<keyword evidence="4" id="KW-1185">Reference proteome</keyword>
<dbReference type="AlphaFoldDB" id="D3RZP6"/>
<protein>
    <submittedName>
        <fullName evidence="3">Peptidase U62 modulator of DNA gyrase</fullName>
    </submittedName>
</protein>
<dbReference type="Proteomes" id="UP000002613">
    <property type="component" value="Chromosome"/>
</dbReference>
<dbReference type="OrthoDB" id="84520at2157"/>
<dbReference type="SUPFAM" id="SSF111283">
    <property type="entry name" value="Putative modulator of DNA gyrase, PmbA/TldD"/>
    <property type="match status" value="1"/>
</dbReference>
<accession>D3RZP6</accession>
<dbReference type="InterPro" id="IPR045569">
    <property type="entry name" value="Metalloprtase-TldD/E_C"/>
</dbReference>
<feature type="domain" description="Metalloprotease TldD/E C-terminal" evidence="2">
    <location>
        <begin position="195"/>
        <end position="399"/>
    </location>
</feature>
<organism evidence="3 4">
    <name type="scientific">Ferroglobus placidus (strain DSM 10642 / AEDII12DO)</name>
    <dbReference type="NCBI Taxonomy" id="589924"/>
    <lineage>
        <taxon>Archaea</taxon>
        <taxon>Methanobacteriati</taxon>
        <taxon>Methanobacteriota</taxon>
        <taxon>Archaeoglobi</taxon>
        <taxon>Archaeoglobales</taxon>
        <taxon>Archaeoglobaceae</taxon>
        <taxon>Ferroglobus</taxon>
    </lineage>
</organism>